<proteinExistence type="predicted"/>
<keyword evidence="3" id="KW-1185">Reference proteome</keyword>
<keyword evidence="1" id="KW-0472">Membrane</keyword>
<dbReference type="EMBL" id="LSOG01000071">
    <property type="protein sequence ID" value="OEH46184.1"/>
    <property type="molecule type" value="Genomic_DNA"/>
</dbReference>
<dbReference type="OrthoDB" id="9799090at2"/>
<dbReference type="PATRIC" id="fig|45071.6.peg.2016"/>
<dbReference type="AlphaFoldDB" id="A0A1E5JNR9"/>
<feature type="transmembrane region" description="Helical" evidence="1">
    <location>
        <begin position="53"/>
        <end position="69"/>
    </location>
</feature>
<accession>A0A1E5JNR9</accession>
<protein>
    <submittedName>
        <fullName evidence="2">Uncharacterized protein</fullName>
    </submittedName>
</protein>
<dbReference type="Proteomes" id="UP000095229">
    <property type="component" value="Unassembled WGS sequence"/>
</dbReference>
<comment type="caution">
    <text evidence="2">The sequence shown here is derived from an EMBL/GenBank/DDBJ whole genome shotgun (WGS) entry which is preliminary data.</text>
</comment>
<gene>
    <name evidence="2" type="ORF">lpari_02829</name>
</gene>
<dbReference type="STRING" id="45071.Lpar_1878"/>
<sequence>MSLRQKIAKSLDPALRTSPGLSVLNKIITIIIILSLLLAIVETERSIYQGNEWLFLSSEWIFTITFACLKNMRRYPLEDISY</sequence>
<evidence type="ECO:0000313" key="3">
    <source>
        <dbReference type="Proteomes" id="UP000095229"/>
    </source>
</evidence>
<name>A0A1E5JNR9_9GAMM</name>
<evidence type="ECO:0000256" key="1">
    <source>
        <dbReference type="SAM" id="Phobius"/>
    </source>
</evidence>
<keyword evidence="1" id="KW-0812">Transmembrane</keyword>
<keyword evidence="1" id="KW-1133">Transmembrane helix</keyword>
<evidence type="ECO:0000313" key="2">
    <source>
        <dbReference type="EMBL" id="OEH46184.1"/>
    </source>
</evidence>
<reference evidence="2 3" key="1">
    <citation type="submission" date="2016-02" db="EMBL/GenBank/DDBJ databases">
        <title>Secondary metabolites in Legionella.</title>
        <authorList>
            <person name="Tobias N.J."/>
            <person name="Bode H.B."/>
        </authorList>
    </citation>
    <scope>NUCLEOTIDE SEQUENCE [LARGE SCALE GENOMIC DNA]</scope>
    <source>
        <strain evidence="2 3">DSM 19216</strain>
    </source>
</reference>
<dbReference type="RefSeq" id="WP_058517714.1">
    <property type="nucleotide sequence ID" value="NZ_LSOG01000071.1"/>
</dbReference>
<feature type="transmembrane region" description="Helical" evidence="1">
    <location>
        <begin position="21"/>
        <end position="41"/>
    </location>
</feature>
<organism evidence="2 3">
    <name type="scientific">Legionella parisiensis</name>
    <dbReference type="NCBI Taxonomy" id="45071"/>
    <lineage>
        <taxon>Bacteria</taxon>
        <taxon>Pseudomonadati</taxon>
        <taxon>Pseudomonadota</taxon>
        <taxon>Gammaproteobacteria</taxon>
        <taxon>Legionellales</taxon>
        <taxon>Legionellaceae</taxon>
        <taxon>Legionella</taxon>
    </lineage>
</organism>